<name>A0AAD4LQ87_9AGAM</name>
<dbReference type="EMBL" id="JAKELL010000005">
    <property type="protein sequence ID" value="KAH8998459.1"/>
    <property type="molecule type" value="Genomic_DNA"/>
</dbReference>
<accession>A0AAD4LQ87</accession>
<protein>
    <submittedName>
        <fullName evidence="1">Uncharacterized protein</fullName>
    </submittedName>
</protein>
<keyword evidence="2" id="KW-1185">Reference proteome</keyword>
<dbReference type="Proteomes" id="UP001201163">
    <property type="component" value="Unassembled WGS sequence"/>
</dbReference>
<evidence type="ECO:0000313" key="1">
    <source>
        <dbReference type="EMBL" id="KAH8998459.1"/>
    </source>
</evidence>
<organism evidence="1 2">
    <name type="scientific">Lactarius akahatsu</name>
    <dbReference type="NCBI Taxonomy" id="416441"/>
    <lineage>
        <taxon>Eukaryota</taxon>
        <taxon>Fungi</taxon>
        <taxon>Dikarya</taxon>
        <taxon>Basidiomycota</taxon>
        <taxon>Agaricomycotina</taxon>
        <taxon>Agaricomycetes</taxon>
        <taxon>Russulales</taxon>
        <taxon>Russulaceae</taxon>
        <taxon>Lactarius</taxon>
    </lineage>
</organism>
<gene>
    <name evidence="1" type="ORF">EDB92DRAFT_1173570</name>
</gene>
<dbReference type="AlphaFoldDB" id="A0AAD4LQ87"/>
<proteinExistence type="predicted"/>
<sequence>MLEHLPPGVRCTHQHPPQAASAPYFMGHAGPSSVNYGSSSAQLAFISRRDPARNQRPQSPLFAAHIDGPQVQSHLYRGSQHVAYSLPRPPMFAPGGNPFGHQTPGMITATPPRPWNHHQNRSRGLYSPYPLPRRQEVGYQRDDLHSQTFQQFEVPGWPVFMTNNLGSISPQSLNWDGQAIALPHGSHVNEVGALFHLSQSRFPVIFTSSFISYSYGTGSSDANQERYGPSTRNHPAWVFHRNTTSRRSRLGHRSPAGRISVYDGDLPGSLMCTCELRPPAGTGTACPQAPTALHLLSAPRLQLEGQPPLLPYGSLQKATPRG</sequence>
<reference evidence="1" key="1">
    <citation type="submission" date="2022-01" db="EMBL/GenBank/DDBJ databases">
        <title>Comparative genomics reveals a dynamic genome evolution in the ectomycorrhizal milk-cap (Lactarius) mushrooms.</title>
        <authorList>
            <consortium name="DOE Joint Genome Institute"/>
            <person name="Lebreton A."/>
            <person name="Tang N."/>
            <person name="Kuo A."/>
            <person name="LaButti K."/>
            <person name="Drula E."/>
            <person name="Barry K."/>
            <person name="Clum A."/>
            <person name="Lipzen A."/>
            <person name="Mousain D."/>
            <person name="Ng V."/>
            <person name="Wang R."/>
            <person name="Wang X."/>
            <person name="Dai Y."/>
            <person name="Henrissat B."/>
            <person name="Grigoriev I.V."/>
            <person name="Guerin-Laguette A."/>
            <person name="Yu F."/>
            <person name="Martin F.M."/>
        </authorList>
    </citation>
    <scope>NUCLEOTIDE SEQUENCE</scope>
    <source>
        <strain evidence="1">QP</strain>
    </source>
</reference>
<comment type="caution">
    <text evidence="1">The sequence shown here is derived from an EMBL/GenBank/DDBJ whole genome shotgun (WGS) entry which is preliminary data.</text>
</comment>
<evidence type="ECO:0000313" key="2">
    <source>
        <dbReference type="Proteomes" id="UP001201163"/>
    </source>
</evidence>